<feature type="region of interest" description="Disordered" evidence="1">
    <location>
        <begin position="104"/>
        <end position="136"/>
    </location>
</feature>
<proteinExistence type="predicted"/>
<evidence type="ECO:0000313" key="2">
    <source>
        <dbReference type="EMBL" id="EEY15659.1"/>
    </source>
</evidence>
<reference evidence="3" key="1">
    <citation type="journal article" date="2011" name="PLoS Pathog.">
        <title>Comparative genomics yields insights into niche adaptation of plant vascular wilt pathogens.</title>
        <authorList>
            <person name="Klosterman S.J."/>
            <person name="Subbarao K.V."/>
            <person name="Kang S."/>
            <person name="Veronese P."/>
            <person name="Gold S.E."/>
            <person name="Thomma B.P.H.J."/>
            <person name="Chen Z."/>
            <person name="Henrissat B."/>
            <person name="Lee Y.-H."/>
            <person name="Park J."/>
            <person name="Garcia-Pedrajas M.D."/>
            <person name="Barbara D.J."/>
            <person name="Anchieta A."/>
            <person name="de Jonge R."/>
            <person name="Santhanam P."/>
            <person name="Maruthachalam K."/>
            <person name="Atallah Z."/>
            <person name="Amyotte S.G."/>
            <person name="Paz Z."/>
            <person name="Inderbitzin P."/>
            <person name="Hayes R.J."/>
            <person name="Heiman D.I."/>
            <person name="Young S."/>
            <person name="Zeng Q."/>
            <person name="Engels R."/>
            <person name="Galagan J."/>
            <person name="Cuomo C.A."/>
            <person name="Dobinson K.F."/>
            <person name="Ma L.-J."/>
        </authorList>
    </citation>
    <scope>NUCLEOTIDE SEQUENCE [LARGE SCALE GENOMIC DNA]</scope>
    <source>
        <strain evidence="3">VaMs.102 / ATCC MYA-4576 / FGSC 10136</strain>
    </source>
</reference>
<dbReference type="KEGG" id="val:VDBG_01768"/>
<evidence type="ECO:0000256" key="1">
    <source>
        <dbReference type="SAM" id="MobiDB-lite"/>
    </source>
</evidence>
<dbReference type="RefSeq" id="XP_003007580.1">
    <property type="nucleotide sequence ID" value="XM_003007534.1"/>
</dbReference>
<accession>C9SBC5</accession>
<gene>
    <name evidence="2" type="ORF">VDBG_01768</name>
</gene>
<protein>
    <submittedName>
        <fullName evidence="2">Predicted protein</fullName>
    </submittedName>
</protein>
<dbReference type="EMBL" id="DS985215">
    <property type="protein sequence ID" value="EEY15659.1"/>
    <property type="molecule type" value="Genomic_DNA"/>
</dbReference>
<name>C9SBC5_VERA1</name>
<dbReference type="Proteomes" id="UP000008698">
    <property type="component" value="Unassembled WGS sequence"/>
</dbReference>
<sequence>MCIEIVELRHLVHGGAPQARLIGSWRLGDPGRTRRSTSAFPDVRQAAHGHGDVDMGMAATQGAMAEGELVLAPPRSNAMRRSAGMSRMLVSVMWAWNEMTMRLRLQETKTPPTPPGPRDHGPPHLGAPGARAEKLL</sequence>
<dbReference type="AlphaFoldDB" id="C9SBC5"/>
<keyword evidence="3" id="KW-1185">Reference proteome</keyword>
<evidence type="ECO:0000313" key="3">
    <source>
        <dbReference type="Proteomes" id="UP000008698"/>
    </source>
</evidence>
<dbReference type="HOGENOM" id="CLU_1877016_0_0_1"/>
<dbReference type="GeneID" id="9535043"/>
<organism evidence="3">
    <name type="scientific">Verticillium alfalfae (strain VaMs.102 / ATCC MYA-4576 / FGSC 10136)</name>
    <name type="common">Verticillium wilt of alfalfa</name>
    <name type="synonym">Verticillium albo-atrum</name>
    <dbReference type="NCBI Taxonomy" id="526221"/>
    <lineage>
        <taxon>Eukaryota</taxon>
        <taxon>Fungi</taxon>
        <taxon>Dikarya</taxon>
        <taxon>Ascomycota</taxon>
        <taxon>Pezizomycotina</taxon>
        <taxon>Sordariomycetes</taxon>
        <taxon>Hypocreomycetidae</taxon>
        <taxon>Glomerellales</taxon>
        <taxon>Plectosphaerellaceae</taxon>
        <taxon>Verticillium</taxon>
    </lineage>
</organism>